<proteinExistence type="predicted"/>
<evidence type="ECO:0000256" key="1">
    <source>
        <dbReference type="SAM" id="Phobius"/>
    </source>
</evidence>
<keyword evidence="3" id="KW-1185">Reference proteome</keyword>
<dbReference type="Proteomes" id="UP000094236">
    <property type="component" value="Unassembled WGS sequence"/>
</dbReference>
<reference evidence="3" key="1">
    <citation type="submission" date="2016-05" db="EMBL/GenBank/DDBJ databases">
        <title>Comparative genomics of biotechnologically important yeasts.</title>
        <authorList>
            <consortium name="DOE Joint Genome Institute"/>
            <person name="Riley R."/>
            <person name="Haridas S."/>
            <person name="Wolfe K.H."/>
            <person name="Lopes M.R."/>
            <person name="Hittinger C.T."/>
            <person name="Goker M."/>
            <person name="Salamov A."/>
            <person name="Wisecaver J."/>
            <person name="Long T.M."/>
            <person name="Aerts A.L."/>
            <person name="Barry K."/>
            <person name="Choi C."/>
            <person name="Clum A."/>
            <person name="Coughlan A.Y."/>
            <person name="Deshpande S."/>
            <person name="Douglass A.P."/>
            <person name="Hanson S.J."/>
            <person name="Klenk H.-P."/>
            <person name="Labutti K."/>
            <person name="Lapidus A."/>
            <person name="Lindquist E."/>
            <person name="Lipzen A."/>
            <person name="Meier-Kolthoff J.P."/>
            <person name="Ohm R.A."/>
            <person name="Otillar R.P."/>
            <person name="Pangilinan J."/>
            <person name="Peng Y."/>
            <person name="Rokas A."/>
            <person name="Rosa C.A."/>
            <person name="Scheuner C."/>
            <person name="Sibirny A.A."/>
            <person name="Slot J.C."/>
            <person name="Stielow J.B."/>
            <person name="Sun H."/>
            <person name="Kurtzman C.P."/>
            <person name="Blackwell M."/>
            <person name="Grigoriev I.V."/>
            <person name="Jeffries T.W."/>
        </authorList>
    </citation>
    <scope>NUCLEOTIDE SEQUENCE [LARGE SCALE GENOMIC DNA]</scope>
    <source>
        <strain evidence="3">NRRL Y-2460</strain>
    </source>
</reference>
<dbReference type="AlphaFoldDB" id="A0A1E4TPS6"/>
<sequence>MEMYLTEELLRFIFVIITFFSLLFSFYVCVFSFVCVAIMIMQLGFTSKRRKRHCMLAIVKSGVVFSAQQVNSLSDKEFQELTNYNTKKNYENAVALKATNANANIKLNEEAEKWSAVQDENYCDFTSSNFSTTSHMGKKVCFV</sequence>
<evidence type="ECO:0000313" key="3">
    <source>
        <dbReference type="Proteomes" id="UP000094236"/>
    </source>
</evidence>
<dbReference type="EMBL" id="KV454017">
    <property type="protein sequence ID" value="ODV93747.1"/>
    <property type="molecule type" value="Genomic_DNA"/>
</dbReference>
<keyword evidence="1" id="KW-0812">Transmembrane</keyword>
<gene>
    <name evidence="2" type="ORF">PACTADRAFT_18384</name>
</gene>
<name>A0A1E4TPS6_PACTA</name>
<keyword evidence="1" id="KW-1133">Transmembrane helix</keyword>
<feature type="transmembrane region" description="Helical" evidence="1">
    <location>
        <begin position="12"/>
        <end position="45"/>
    </location>
</feature>
<keyword evidence="1" id="KW-0472">Membrane</keyword>
<accession>A0A1E4TPS6</accession>
<protein>
    <submittedName>
        <fullName evidence="2">Uncharacterized protein</fullName>
    </submittedName>
</protein>
<organism evidence="2 3">
    <name type="scientific">Pachysolen tannophilus NRRL Y-2460</name>
    <dbReference type="NCBI Taxonomy" id="669874"/>
    <lineage>
        <taxon>Eukaryota</taxon>
        <taxon>Fungi</taxon>
        <taxon>Dikarya</taxon>
        <taxon>Ascomycota</taxon>
        <taxon>Saccharomycotina</taxon>
        <taxon>Pichiomycetes</taxon>
        <taxon>Pachysolenaceae</taxon>
        <taxon>Pachysolen</taxon>
    </lineage>
</organism>
<evidence type="ECO:0000313" key="2">
    <source>
        <dbReference type="EMBL" id="ODV93747.1"/>
    </source>
</evidence>